<reference evidence="2 3" key="1">
    <citation type="submission" date="2024-10" db="EMBL/GenBank/DDBJ databases">
        <authorList>
            <person name="Kim D."/>
        </authorList>
    </citation>
    <scope>NUCLEOTIDE SEQUENCE [LARGE SCALE GENOMIC DNA]</scope>
    <source>
        <strain evidence="2">BH-2024</strain>
    </source>
</reference>
<sequence length="241" mass="28621">MHEKLKNQQLDIWAQLQNAILKEKEAREEKMNELMRSQKANKNCTKIVNKLTRKSIKKQTKEQLKKNLEKGSETIESVQVPTQPLAKDGPKCRTFLPEEPNDETDMDSDIEYVTEKKTLRPNPLAKDGQKCQTFQSEEPNHETGMDSDIEYFTEQEILRPNPHKERRIDYHFFYRFDANAISCRHCPYRRTAQKRFKPTRALKSHLKKHHLTVLEQYRRSNNILKEDRGKNKKKEDEEPSK</sequence>
<accession>A0ABD2KG52</accession>
<evidence type="ECO:0000256" key="1">
    <source>
        <dbReference type="SAM" id="MobiDB-lite"/>
    </source>
</evidence>
<feature type="compositionally biased region" description="Basic and acidic residues" evidence="1">
    <location>
        <begin position="224"/>
        <end position="241"/>
    </location>
</feature>
<name>A0ABD2KG52_9BILA</name>
<comment type="caution">
    <text evidence="2">The sequence shown here is derived from an EMBL/GenBank/DDBJ whole genome shotgun (WGS) entry which is preliminary data.</text>
</comment>
<gene>
    <name evidence="2" type="ORF">niasHT_022936</name>
</gene>
<feature type="region of interest" description="Disordered" evidence="1">
    <location>
        <begin position="217"/>
        <end position="241"/>
    </location>
</feature>
<dbReference type="EMBL" id="JBICBT010000765">
    <property type="protein sequence ID" value="KAL3101734.1"/>
    <property type="molecule type" value="Genomic_DNA"/>
</dbReference>
<evidence type="ECO:0008006" key="4">
    <source>
        <dbReference type="Google" id="ProtNLM"/>
    </source>
</evidence>
<organism evidence="2 3">
    <name type="scientific">Heterodera trifolii</name>
    <dbReference type="NCBI Taxonomy" id="157864"/>
    <lineage>
        <taxon>Eukaryota</taxon>
        <taxon>Metazoa</taxon>
        <taxon>Ecdysozoa</taxon>
        <taxon>Nematoda</taxon>
        <taxon>Chromadorea</taxon>
        <taxon>Rhabditida</taxon>
        <taxon>Tylenchina</taxon>
        <taxon>Tylenchomorpha</taxon>
        <taxon>Tylenchoidea</taxon>
        <taxon>Heteroderidae</taxon>
        <taxon>Heteroderinae</taxon>
        <taxon>Heterodera</taxon>
    </lineage>
</organism>
<evidence type="ECO:0000313" key="2">
    <source>
        <dbReference type="EMBL" id="KAL3101734.1"/>
    </source>
</evidence>
<dbReference type="Proteomes" id="UP001620626">
    <property type="component" value="Unassembled WGS sequence"/>
</dbReference>
<feature type="region of interest" description="Disordered" evidence="1">
    <location>
        <begin position="83"/>
        <end position="106"/>
    </location>
</feature>
<keyword evidence="3" id="KW-1185">Reference proteome</keyword>
<proteinExistence type="predicted"/>
<evidence type="ECO:0000313" key="3">
    <source>
        <dbReference type="Proteomes" id="UP001620626"/>
    </source>
</evidence>
<protein>
    <recommendedName>
        <fullName evidence="4">BED-type domain-containing protein</fullName>
    </recommendedName>
</protein>
<dbReference type="AlphaFoldDB" id="A0ABD2KG52"/>